<reference evidence="1" key="1">
    <citation type="submission" date="2014-11" db="EMBL/GenBank/DDBJ databases">
        <authorList>
            <person name="Amaro Gonzalez C."/>
        </authorList>
    </citation>
    <scope>NUCLEOTIDE SEQUENCE</scope>
</reference>
<proteinExistence type="predicted"/>
<dbReference type="EMBL" id="GBXM01043539">
    <property type="protein sequence ID" value="JAH65038.1"/>
    <property type="molecule type" value="Transcribed_RNA"/>
</dbReference>
<reference evidence="1" key="2">
    <citation type="journal article" date="2015" name="Fish Shellfish Immunol.">
        <title>Early steps in the European eel (Anguilla anguilla)-Vibrio vulnificus interaction in the gills: Role of the RtxA13 toxin.</title>
        <authorList>
            <person name="Callol A."/>
            <person name="Pajuelo D."/>
            <person name="Ebbesson L."/>
            <person name="Teles M."/>
            <person name="MacKenzie S."/>
            <person name="Amaro C."/>
        </authorList>
    </citation>
    <scope>NUCLEOTIDE SEQUENCE</scope>
</reference>
<evidence type="ECO:0000313" key="1">
    <source>
        <dbReference type="EMBL" id="JAH65038.1"/>
    </source>
</evidence>
<dbReference type="AlphaFoldDB" id="A0A0E9UJ63"/>
<sequence length="41" mass="4717">MQLGKCIRICICTVLTRRTFLCIIVRPMSRDLHSTISAQHT</sequence>
<protein>
    <submittedName>
        <fullName evidence="1">Uncharacterized protein</fullName>
    </submittedName>
</protein>
<organism evidence="1">
    <name type="scientific">Anguilla anguilla</name>
    <name type="common">European freshwater eel</name>
    <name type="synonym">Muraena anguilla</name>
    <dbReference type="NCBI Taxonomy" id="7936"/>
    <lineage>
        <taxon>Eukaryota</taxon>
        <taxon>Metazoa</taxon>
        <taxon>Chordata</taxon>
        <taxon>Craniata</taxon>
        <taxon>Vertebrata</taxon>
        <taxon>Euteleostomi</taxon>
        <taxon>Actinopterygii</taxon>
        <taxon>Neopterygii</taxon>
        <taxon>Teleostei</taxon>
        <taxon>Anguilliformes</taxon>
        <taxon>Anguillidae</taxon>
        <taxon>Anguilla</taxon>
    </lineage>
</organism>
<accession>A0A0E9UJ63</accession>
<name>A0A0E9UJ63_ANGAN</name>